<dbReference type="STRING" id="1280954.HPO_09565"/>
<name>A0A062VK32_9PROT</name>
<keyword evidence="3 9" id="KW-0132">Cell division</keyword>
<dbReference type="Gene3D" id="1.10.150.130">
    <property type="match status" value="1"/>
</dbReference>
<evidence type="ECO:0000313" key="13">
    <source>
        <dbReference type="Proteomes" id="UP000027100"/>
    </source>
</evidence>
<keyword evidence="7 9" id="KW-0233">DNA recombination</keyword>
<feature type="active site" evidence="9">
    <location>
        <position position="274"/>
    </location>
</feature>
<dbReference type="HAMAP" id="MF_01808">
    <property type="entry name" value="Recomb_XerC_XerD"/>
    <property type="match status" value="1"/>
</dbReference>
<feature type="active site" description="O-(3'-phospho-DNA)-tyrosine intermediate" evidence="9">
    <location>
        <position position="283"/>
    </location>
</feature>
<dbReference type="InterPro" id="IPR013762">
    <property type="entry name" value="Integrase-like_cat_sf"/>
</dbReference>
<comment type="function">
    <text evidence="9">Site-specific tyrosine recombinase, which acts by catalyzing the cutting and rejoining of the recombining DNA molecules. The XerC-XerD complex is essential to convert dimers of the bacterial chromosome into monomers to permit their segregation at cell division. It also contributes to the segregational stability of plasmids.</text>
</comment>
<reference evidence="12 13" key="1">
    <citation type="journal article" date="2014" name="Antonie Van Leeuwenhoek">
        <title>Hyphomonas beringensis sp. nov. and Hyphomonas chukchiensis sp. nov., isolated from surface seawater of the Bering Sea and Chukchi Sea.</title>
        <authorList>
            <person name="Li C."/>
            <person name="Lai Q."/>
            <person name="Li G."/>
            <person name="Dong C."/>
            <person name="Wang J."/>
            <person name="Liao Y."/>
            <person name="Shao Z."/>
        </authorList>
    </citation>
    <scope>NUCLEOTIDE SEQUENCE [LARGE SCALE GENOMIC DNA]</scope>
    <source>
        <strain evidence="12 13">PS728</strain>
    </source>
</reference>
<comment type="caution">
    <text evidence="12">The sequence shown here is derived from an EMBL/GenBank/DDBJ whole genome shotgun (WGS) entry which is preliminary data.</text>
</comment>
<keyword evidence="4 9" id="KW-0159">Chromosome partition</keyword>
<feature type="active site" evidence="9">
    <location>
        <position position="140"/>
    </location>
</feature>
<dbReference type="InterPro" id="IPR002104">
    <property type="entry name" value="Integrase_catalytic"/>
</dbReference>
<dbReference type="Gene3D" id="1.10.443.10">
    <property type="entry name" value="Intergrase catalytic core"/>
    <property type="match status" value="1"/>
</dbReference>
<dbReference type="AlphaFoldDB" id="A0A062VK32"/>
<dbReference type="InterPro" id="IPR011010">
    <property type="entry name" value="DNA_brk_join_enz"/>
</dbReference>
<dbReference type="eggNOG" id="COG4974">
    <property type="taxonomic scope" value="Bacteria"/>
</dbReference>
<accession>A0A062VK32</accession>
<comment type="subcellular location">
    <subcellularLocation>
        <location evidence="1 9">Cytoplasm</location>
    </subcellularLocation>
</comment>
<keyword evidence="8 9" id="KW-0131">Cell cycle</keyword>
<evidence type="ECO:0000259" key="11">
    <source>
        <dbReference type="PROSITE" id="PS51900"/>
    </source>
</evidence>
<keyword evidence="2 9" id="KW-0963">Cytoplasm</keyword>
<dbReference type="OrthoDB" id="9801717at2"/>
<evidence type="ECO:0000256" key="2">
    <source>
        <dbReference type="ARBA" id="ARBA00022490"/>
    </source>
</evidence>
<feature type="active site" evidence="9">
    <location>
        <position position="248"/>
    </location>
</feature>
<comment type="similarity">
    <text evidence="9">Belongs to the 'phage' integrase family. XerC subfamily.</text>
</comment>
<dbReference type="GO" id="GO:0003677">
    <property type="term" value="F:DNA binding"/>
    <property type="evidence" value="ECO:0007669"/>
    <property type="project" value="UniProtKB-UniRule"/>
</dbReference>
<dbReference type="EMBL" id="ARYM01000010">
    <property type="protein sequence ID" value="KCZ98450.1"/>
    <property type="molecule type" value="Genomic_DNA"/>
</dbReference>
<evidence type="ECO:0000256" key="6">
    <source>
        <dbReference type="ARBA" id="ARBA00023125"/>
    </source>
</evidence>
<evidence type="ECO:0000313" key="12">
    <source>
        <dbReference type="EMBL" id="KCZ98450.1"/>
    </source>
</evidence>
<feature type="active site" evidence="9">
    <location>
        <position position="170"/>
    </location>
</feature>
<dbReference type="PATRIC" id="fig|1280954.3.peg.1936"/>
<dbReference type="RefSeq" id="WP_035597692.1">
    <property type="nucleotide sequence ID" value="NZ_ARYM01000010.1"/>
</dbReference>
<dbReference type="SUPFAM" id="SSF56349">
    <property type="entry name" value="DNA breaking-rejoining enzymes"/>
    <property type="match status" value="1"/>
</dbReference>
<feature type="active site" evidence="9">
    <location>
        <position position="251"/>
    </location>
</feature>
<feature type="domain" description="Core-binding (CB)" evidence="11">
    <location>
        <begin position="1"/>
        <end position="83"/>
    </location>
</feature>
<dbReference type="GO" id="GO:0006313">
    <property type="term" value="P:DNA transposition"/>
    <property type="evidence" value="ECO:0007669"/>
    <property type="project" value="UniProtKB-UniRule"/>
</dbReference>
<feature type="domain" description="Tyr recombinase" evidence="10">
    <location>
        <begin position="104"/>
        <end position="296"/>
    </location>
</feature>
<dbReference type="NCBIfam" id="NF001399">
    <property type="entry name" value="PRK00283.1"/>
    <property type="match status" value="1"/>
</dbReference>
<dbReference type="PANTHER" id="PTHR30349">
    <property type="entry name" value="PHAGE INTEGRASE-RELATED"/>
    <property type="match status" value="1"/>
</dbReference>
<dbReference type="PANTHER" id="PTHR30349:SF90">
    <property type="entry name" value="TYROSINE RECOMBINASE XERD"/>
    <property type="match status" value="1"/>
</dbReference>
<evidence type="ECO:0000256" key="3">
    <source>
        <dbReference type="ARBA" id="ARBA00022618"/>
    </source>
</evidence>
<dbReference type="Proteomes" id="UP000027100">
    <property type="component" value="Unassembled WGS sequence"/>
</dbReference>
<evidence type="ECO:0000256" key="8">
    <source>
        <dbReference type="ARBA" id="ARBA00023306"/>
    </source>
</evidence>
<evidence type="ECO:0000256" key="1">
    <source>
        <dbReference type="ARBA" id="ARBA00004496"/>
    </source>
</evidence>
<evidence type="ECO:0000256" key="4">
    <source>
        <dbReference type="ARBA" id="ARBA00022829"/>
    </source>
</evidence>
<comment type="subunit">
    <text evidence="9">Forms a cyclic heterotetrameric complex composed of two molecules of XerC and two molecules of XerD.</text>
</comment>
<organism evidence="12 13">
    <name type="scientific">Hyphomonas polymorpha PS728</name>
    <dbReference type="NCBI Taxonomy" id="1280954"/>
    <lineage>
        <taxon>Bacteria</taxon>
        <taxon>Pseudomonadati</taxon>
        <taxon>Pseudomonadota</taxon>
        <taxon>Alphaproteobacteria</taxon>
        <taxon>Hyphomonadales</taxon>
        <taxon>Hyphomonadaceae</taxon>
        <taxon>Hyphomonas</taxon>
    </lineage>
</organism>
<dbReference type="PROSITE" id="PS51900">
    <property type="entry name" value="CB"/>
    <property type="match status" value="1"/>
</dbReference>
<dbReference type="Pfam" id="PF02899">
    <property type="entry name" value="Phage_int_SAM_1"/>
    <property type="match status" value="1"/>
</dbReference>
<evidence type="ECO:0000259" key="10">
    <source>
        <dbReference type="PROSITE" id="PS51898"/>
    </source>
</evidence>
<dbReference type="GO" id="GO:0009037">
    <property type="term" value="F:tyrosine-based site-specific recombinase activity"/>
    <property type="evidence" value="ECO:0007669"/>
    <property type="project" value="UniProtKB-UniRule"/>
</dbReference>
<keyword evidence="5 9" id="KW-0229">DNA integration</keyword>
<sequence>MDDRSRIGAFLEMMSAERGASPNTLDAYGRDLLDASEFCGLRLVTASSADLSNWLADLAARGMAPSTQARKLSAVRRFFRFLFQEGDRKDDPTARLDGPSPEREVPDVLSREEVSRLIAACEPDKRLKCLVELLYGAGLRASELVTLRVGNLPRRKAGQWMSADIIIRGKGGKDRLCPLGRAALIALAEWLDVREQSLPDNPLLRGKAEGFVFPSRGKEGHLTRRRLGQMLEDLAMKAGIRSERVYPHALRHAYATHLLQGGADLRVVQTLLGHADIATTQIYTHVLTDELAELLETAHPLALAGRSRR</sequence>
<gene>
    <name evidence="9" type="primary">xerC</name>
    <name evidence="12" type="ORF">HPO_09565</name>
</gene>
<keyword evidence="6 9" id="KW-0238">DNA-binding</keyword>
<dbReference type="InterPro" id="IPR023009">
    <property type="entry name" value="Tyrosine_recombinase_XerC/XerD"/>
</dbReference>
<keyword evidence="13" id="KW-1185">Reference proteome</keyword>
<evidence type="ECO:0000256" key="9">
    <source>
        <dbReference type="HAMAP-Rule" id="MF_01808"/>
    </source>
</evidence>
<dbReference type="Pfam" id="PF00589">
    <property type="entry name" value="Phage_integrase"/>
    <property type="match status" value="1"/>
</dbReference>
<evidence type="ECO:0000256" key="7">
    <source>
        <dbReference type="ARBA" id="ARBA00023172"/>
    </source>
</evidence>
<dbReference type="PROSITE" id="PS51898">
    <property type="entry name" value="TYR_RECOMBINASE"/>
    <property type="match status" value="1"/>
</dbReference>
<evidence type="ECO:0000256" key="5">
    <source>
        <dbReference type="ARBA" id="ARBA00022908"/>
    </source>
</evidence>
<dbReference type="GO" id="GO:0051301">
    <property type="term" value="P:cell division"/>
    <property type="evidence" value="ECO:0007669"/>
    <property type="project" value="UniProtKB-KW"/>
</dbReference>
<dbReference type="InterPro" id="IPR010998">
    <property type="entry name" value="Integrase_recombinase_N"/>
</dbReference>
<proteinExistence type="inferred from homology"/>
<dbReference type="InterPro" id="IPR044068">
    <property type="entry name" value="CB"/>
</dbReference>
<dbReference type="GO" id="GO:0005737">
    <property type="term" value="C:cytoplasm"/>
    <property type="evidence" value="ECO:0007669"/>
    <property type="project" value="UniProtKB-SubCell"/>
</dbReference>
<dbReference type="InterPro" id="IPR004107">
    <property type="entry name" value="Integrase_SAM-like_N"/>
</dbReference>
<dbReference type="GO" id="GO:0007059">
    <property type="term" value="P:chromosome segregation"/>
    <property type="evidence" value="ECO:0007669"/>
    <property type="project" value="UniProtKB-UniRule"/>
</dbReference>
<dbReference type="InterPro" id="IPR050090">
    <property type="entry name" value="Tyrosine_recombinase_XerCD"/>
</dbReference>
<protein>
    <recommendedName>
        <fullName evidence="9">Tyrosine recombinase XerC</fullName>
    </recommendedName>
</protein>